<protein>
    <submittedName>
        <fullName evidence="1">Uncharacterized protein</fullName>
    </submittedName>
</protein>
<reference evidence="1" key="1">
    <citation type="submission" date="2019-12" db="EMBL/GenBank/DDBJ databases">
        <title>Genome sequencing and annotation of Brassica cretica.</title>
        <authorList>
            <person name="Studholme D.J."/>
            <person name="Sarris P."/>
        </authorList>
    </citation>
    <scope>NUCLEOTIDE SEQUENCE</scope>
    <source>
        <strain evidence="1">PFS-109/04</strain>
        <tissue evidence="1">Leaf</tissue>
    </source>
</reference>
<gene>
    <name evidence="1" type="ORF">F2Q69_00036136</name>
</gene>
<sequence length="143" mass="17023">MCSIPPLCFGFNLQQGMLVFDFTNNYIKNGKDLRLPESGKLFATDRRLVEDEFQCIWRRLVVLWMGIWWMRDWRSVDMIVVDMRYVDNSSVDSKQQHELRGVAWIGDWRSVDMIVVDMRYVDNNSVDSKQQHELRGVAWIGDW</sequence>
<dbReference type="AlphaFoldDB" id="A0A8S9SIC9"/>
<name>A0A8S9SIC9_BRACR</name>
<evidence type="ECO:0000313" key="2">
    <source>
        <dbReference type="Proteomes" id="UP000712600"/>
    </source>
</evidence>
<dbReference type="EMBL" id="QGKX02000004">
    <property type="protein sequence ID" value="KAF3601321.1"/>
    <property type="molecule type" value="Genomic_DNA"/>
</dbReference>
<organism evidence="1 2">
    <name type="scientific">Brassica cretica</name>
    <name type="common">Mustard</name>
    <dbReference type="NCBI Taxonomy" id="69181"/>
    <lineage>
        <taxon>Eukaryota</taxon>
        <taxon>Viridiplantae</taxon>
        <taxon>Streptophyta</taxon>
        <taxon>Embryophyta</taxon>
        <taxon>Tracheophyta</taxon>
        <taxon>Spermatophyta</taxon>
        <taxon>Magnoliopsida</taxon>
        <taxon>eudicotyledons</taxon>
        <taxon>Gunneridae</taxon>
        <taxon>Pentapetalae</taxon>
        <taxon>rosids</taxon>
        <taxon>malvids</taxon>
        <taxon>Brassicales</taxon>
        <taxon>Brassicaceae</taxon>
        <taxon>Brassiceae</taxon>
        <taxon>Brassica</taxon>
    </lineage>
</organism>
<dbReference type="Proteomes" id="UP000712600">
    <property type="component" value="Unassembled WGS sequence"/>
</dbReference>
<comment type="caution">
    <text evidence="1">The sequence shown here is derived from an EMBL/GenBank/DDBJ whole genome shotgun (WGS) entry which is preliminary data.</text>
</comment>
<accession>A0A8S9SIC9</accession>
<evidence type="ECO:0000313" key="1">
    <source>
        <dbReference type="EMBL" id="KAF3601321.1"/>
    </source>
</evidence>
<proteinExistence type="predicted"/>